<dbReference type="CDD" id="cd17323">
    <property type="entry name" value="MFS_Tpo1_MDR_like"/>
    <property type="match status" value="1"/>
</dbReference>
<dbReference type="PANTHER" id="PTHR23502">
    <property type="entry name" value="MAJOR FACILITATOR SUPERFAMILY"/>
    <property type="match status" value="1"/>
</dbReference>
<dbReference type="GO" id="GO:0016020">
    <property type="term" value="C:membrane"/>
    <property type="evidence" value="ECO:0007669"/>
    <property type="project" value="UniProtKB-SubCell"/>
</dbReference>
<keyword evidence="3 7" id="KW-0812">Transmembrane</keyword>
<feature type="transmembrane region" description="Helical" evidence="7">
    <location>
        <begin position="405"/>
        <end position="426"/>
    </location>
</feature>
<dbReference type="SUPFAM" id="SSF103473">
    <property type="entry name" value="MFS general substrate transporter"/>
    <property type="match status" value="1"/>
</dbReference>
<evidence type="ECO:0000256" key="6">
    <source>
        <dbReference type="SAM" id="MobiDB-lite"/>
    </source>
</evidence>
<dbReference type="Proteomes" id="UP000799324">
    <property type="component" value="Unassembled WGS sequence"/>
</dbReference>
<gene>
    <name evidence="9" type="ORF">K491DRAFT_593115</name>
</gene>
<dbReference type="PROSITE" id="PS50850">
    <property type="entry name" value="MFS"/>
    <property type="match status" value="1"/>
</dbReference>
<accession>A0A6A6TIL8</accession>
<keyword evidence="10" id="KW-1185">Reference proteome</keyword>
<feature type="domain" description="Major facilitator superfamily (MFS) profile" evidence="8">
    <location>
        <begin position="70"/>
        <end position="499"/>
    </location>
</feature>
<feature type="transmembrane region" description="Helical" evidence="7">
    <location>
        <begin position="70"/>
        <end position="92"/>
    </location>
</feature>
<dbReference type="Gene3D" id="1.20.1250.20">
    <property type="entry name" value="MFS general substrate transporter like domains"/>
    <property type="match status" value="1"/>
</dbReference>
<evidence type="ECO:0000256" key="1">
    <source>
        <dbReference type="ARBA" id="ARBA00004141"/>
    </source>
</evidence>
<evidence type="ECO:0000256" key="2">
    <source>
        <dbReference type="ARBA" id="ARBA00008335"/>
    </source>
</evidence>
<feature type="transmembrane region" description="Helical" evidence="7">
    <location>
        <begin position="136"/>
        <end position="156"/>
    </location>
</feature>
<keyword evidence="4 7" id="KW-1133">Transmembrane helix</keyword>
<dbReference type="Pfam" id="PF07690">
    <property type="entry name" value="MFS_1"/>
    <property type="match status" value="1"/>
</dbReference>
<proteinExistence type="inferred from homology"/>
<feature type="transmembrane region" description="Helical" evidence="7">
    <location>
        <begin position="196"/>
        <end position="219"/>
    </location>
</feature>
<reference evidence="9" key="1">
    <citation type="journal article" date="2020" name="Stud. Mycol.">
        <title>101 Dothideomycetes genomes: a test case for predicting lifestyles and emergence of pathogens.</title>
        <authorList>
            <person name="Haridas S."/>
            <person name="Albert R."/>
            <person name="Binder M."/>
            <person name="Bloem J."/>
            <person name="Labutti K."/>
            <person name="Salamov A."/>
            <person name="Andreopoulos B."/>
            <person name="Baker S."/>
            <person name="Barry K."/>
            <person name="Bills G."/>
            <person name="Bluhm B."/>
            <person name="Cannon C."/>
            <person name="Castanera R."/>
            <person name="Culley D."/>
            <person name="Daum C."/>
            <person name="Ezra D."/>
            <person name="Gonzalez J."/>
            <person name="Henrissat B."/>
            <person name="Kuo A."/>
            <person name="Liang C."/>
            <person name="Lipzen A."/>
            <person name="Lutzoni F."/>
            <person name="Magnuson J."/>
            <person name="Mondo S."/>
            <person name="Nolan M."/>
            <person name="Ohm R."/>
            <person name="Pangilinan J."/>
            <person name="Park H.-J."/>
            <person name="Ramirez L."/>
            <person name="Alfaro M."/>
            <person name="Sun H."/>
            <person name="Tritt A."/>
            <person name="Yoshinaga Y."/>
            <person name="Zwiers L.-H."/>
            <person name="Turgeon B."/>
            <person name="Goodwin S."/>
            <person name="Spatafora J."/>
            <person name="Crous P."/>
            <person name="Grigoriev I."/>
        </authorList>
    </citation>
    <scope>NUCLEOTIDE SEQUENCE</scope>
    <source>
        <strain evidence="9">CBS 122681</strain>
    </source>
</reference>
<dbReference type="GO" id="GO:0022857">
    <property type="term" value="F:transmembrane transporter activity"/>
    <property type="evidence" value="ECO:0007669"/>
    <property type="project" value="InterPro"/>
</dbReference>
<organism evidence="9 10">
    <name type="scientific">Lophiostoma macrostomum CBS 122681</name>
    <dbReference type="NCBI Taxonomy" id="1314788"/>
    <lineage>
        <taxon>Eukaryota</taxon>
        <taxon>Fungi</taxon>
        <taxon>Dikarya</taxon>
        <taxon>Ascomycota</taxon>
        <taxon>Pezizomycotina</taxon>
        <taxon>Dothideomycetes</taxon>
        <taxon>Pleosporomycetidae</taxon>
        <taxon>Pleosporales</taxon>
        <taxon>Lophiostomataceae</taxon>
        <taxon>Lophiostoma</taxon>
    </lineage>
</organism>
<feature type="transmembrane region" description="Helical" evidence="7">
    <location>
        <begin position="339"/>
        <end position="359"/>
    </location>
</feature>
<evidence type="ECO:0000313" key="10">
    <source>
        <dbReference type="Proteomes" id="UP000799324"/>
    </source>
</evidence>
<dbReference type="FunFam" id="1.20.1250.20:FF:000011">
    <property type="entry name" value="MFS multidrug transporter, putative"/>
    <property type="match status" value="1"/>
</dbReference>
<dbReference type="InterPro" id="IPR020846">
    <property type="entry name" value="MFS_dom"/>
</dbReference>
<name>A0A6A6TIL8_9PLEO</name>
<feature type="transmembrane region" description="Helical" evidence="7">
    <location>
        <begin position="104"/>
        <end position="124"/>
    </location>
</feature>
<dbReference type="InterPro" id="IPR011701">
    <property type="entry name" value="MFS"/>
</dbReference>
<feature type="transmembrane region" description="Helical" evidence="7">
    <location>
        <begin position="473"/>
        <end position="496"/>
    </location>
</feature>
<feature type="region of interest" description="Disordered" evidence="6">
    <location>
        <begin position="1"/>
        <end position="62"/>
    </location>
</feature>
<dbReference type="AlphaFoldDB" id="A0A6A6TIL8"/>
<feature type="transmembrane region" description="Helical" evidence="7">
    <location>
        <begin position="295"/>
        <end position="319"/>
    </location>
</feature>
<dbReference type="InterPro" id="IPR036259">
    <property type="entry name" value="MFS_trans_sf"/>
</dbReference>
<sequence length="509" mass="55299">MEPSIASHDTKTETEEASARDVEKGALNENGAAQAEPEEPKAADPNIVDWDGPDDPENPMNWSSRKKATAIAIVAIITFLSPLTSTIIAPATAEVMETFHSTDATLGAFVTSVYLLGYTSGPLVLAPLSELYGRQIVYNVCNLLFLIWTIACAVANNMAALIVFRLFSGIASSCAITLGAGTIADMIVREKRGAAMALWLLGPLVGPTVGPLIGGYLASAKGWRWLFWLVAICAGAIMILTFVFMQESYAYVILQKKTKRLQKETGNPNLRSALDTGKTPKEQFKVAIVRPLKMLVLSPIVFLMSLHMAIVYGYLYLLFTTFPRIFEGQYGFHEKNIGLTYLGSGIGSFCGLSFMGLASDRILVALTKRNGGVAKPEYRLPAMFIGAVLVPCALFLYGWTAYYKVHWIVPIIGTAMLGAGMFTIFMPCQTYLVDAYTIYAASVTAAATVLRSLVGALLPLAGDSMYDALGVQWGTSLLGFIAVAFIPVPLIFWMFGERIRESKFAKVEF</sequence>
<evidence type="ECO:0000256" key="4">
    <source>
        <dbReference type="ARBA" id="ARBA00022989"/>
    </source>
</evidence>
<feature type="transmembrane region" description="Helical" evidence="7">
    <location>
        <begin position="162"/>
        <end position="184"/>
    </location>
</feature>
<evidence type="ECO:0000259" key="8">
    <source>
        <dbReference type="PROSITE" id="PS50850"/>
    </source>
</evidence>
<protein>
    <submittedName>
        <fullName evidence="9">MFS general substrate transporter</fullName>
    </submittedName>
</protein>
<feature type="transmembrane region" description="Helical" evidence="7">
    <location>
        <begin position="225"/>
        <end position="254"/>
    </location>
</feature>
<dbReference type="PANTHER" id="PTHR23502:SF68">
    <property type="entry name" value="MULTIDRUG TRANSPORTER, PUTATIVE (AFU_ORTHOLOGUE AFUA_3G01120)-RELATED"/>
    <property type="match status" value="1"/>
</dbReference>
<comment type="subcellular location">
    <subcellularLocation>
        <location evidence="1">Membrane</location>
        <topology evidence="1">Multi-pass membrane protein</topology>
    </subcellularLocation>
</comment>
<feature type="transmembrane region" description="Helical" evidence="7">
    <location>
        <begin position="380"/>
        <end position="399"/>
    </location>
</feature>
<evidence type="ECO:0000256" key="7">
    <source>
        <dbReference type="SAM" id="Phobius"/>
    </source>
</evidence>
<evidence type="ECO:0000313" key="9">
    <source>
        <dbReference type="EMBL" id="KAF2658464.1"/>
    </source>
</evidence>
<evidence type="ECO:0000256" key="5">
    <source>
        <dbReference type="ARBA" id="ARBA00023136"/>
    </source>
</evidence>
<comment type="similarity">
    <text evidence="2">Belongs to the major facilitator superfamily.</text>
</comment>
<feature type="compositionally biased region" description="Basic and acidic residues" evidence="6">
    <location>
        <begin position="8"/>
        <end position="26"/>
    </location>
</feature>
<keyword evidence="5 7" id="KW-0472">Membrane</keyword>
<dbReference type="OrthoDB" id="5296287at2759"/>
<evidence type="ECO:0000256" key="3">
    <source>
        <dbReference type="ARBA" id="ARBA00022692"/>
    </source>
</evidence>
<dbReference type="EMBL" id="MU004315">
    <property type="protein sequence ID" value="KAF2658464.1"/>
    <property type="molecule type" value="Genomic_DNA"/>
</dbReference>
<feature type="transmembrane region" description="Helical" evidence="7">
    <location>
        <begin position="438"/>
        <end position="461"/>
    </location>
</feature>